<feature type="domain" description="Thg1 C-terminal" evidence="2">
    <location>
        <begin position="72"/>
        <end position="136"/>
    </location>
</feature>
<dbReference type="Pfam" id="PF14413">
    <property type="entry name" value="Thg1C"/>
    <property type="match status" value="2"/>
</dbReference>
<keyword evidence="3" id="KW-0808">Transferase</keyword>
<accession>A0A9W8HUQ6</accession>
<evidence type="ECO:0000313" key="3">
    <source>
        <dbReference type="EMBL" id="KAJ2790475.1"/>
    </source>
</evidence>
<feature type="domain" description="Thg1 C-terminal" evidence="2">
    <location>
        <begin position="7"/>
        <end position="54"/>
    </location>
</feature>
<dbReference type="GO" id="GO:0006400">
    <property type="term" value="P:tRNA modification"/>
    <property type="evidence" value="ECO:0007669"/>
    <property type="project" value="InterPro"/>
</dbReference>
<keyword evidence="4" id="KW-1185">Reference proteome</keyword>
<dbReference type="PANTHER" id="PTHR12729:SF6">
    <property type="entry name" value="TRNA(HIS) GUANYLYLTRANSFERASE-RELATED"/>
    <property type="match status" value="1"/>
</dbReference>
<dbReference type="InterPro" id="IPR038469">
    <property type="entry name" value="tRNAHis_GuaTrfase_Thg1_sf"/>
</dbReference>
<dbReference type="InterPro" id="IPR007537">
    <property type="entry name" value="tRNAHis_GuaTrfase_Thg1"/>
</dbReference>
<dbReference type="EMBL" id="JANBUO010003527">
    <property type="protein sequence ID" value="KAJ2790475.1"/>
    <property type="molecule type" value="Genomic_DNA"/>
</dbReference>
<dbReference type="AlphaFoldDB" id="A0A9W8HUQ6"/>
<dbReference type="Gene3D" id="3.30.70.3000">
    <property type="match status" value="1"/>
</dbReference>
<comment type="caution">
    <text evidence="3">The sequence shown here is derived from an EMBL/GenBank/DDBJ whole genome shotgun (WGS) entry which is preliminary data.</text>
</comment>
<evidence type="ECO:0000256" key="1">
    <source>
        <dbReference type="SAM" id="MobiDB-lite"/>
    </source>
</evidence>
<keyword evidence="3" id="KW-0548">Nucleotidyltransferase</keyword>
<dbReference type="PANTHER" id="PTHR12729">
    <property type="entry name" value="TRNA(HIS) GUANYLYLTRANSFERASE-RELATED"/>
    <property type="match status" value="1"/>
</dbReference>
<organism evidence="3 4">
    <name type="scientific">Coemansia guatemalensis</name>
    <dbReference type="NCBI Taxonomy" id="2761395"/>
    <lineage>
        <taxon>Eukaryota</taxon>
        <taxon>Fungi</taxon>
        <taxon>Fungi incertae sedis</taxon>
        <taxon>Zoopagomycota</taxon>
        <taxon>Kickxellomycotina</taxon>
        <taxon>Kickxellomycetes</taxon>
        <taxon>Kickxellales</taxon>
        <taxon>Kickxellaceae</taxon>
        <taxon>Coemansia</taxon>
    </lineage>
</organism>
<dbReference type="GO" id="GO:0000287">
    <property type="term" value="F:magnesium ion binding"/>
    <property type="evidence" value="ECO:0007669"/>
    <property type="project" value="InterPro"/>
</dbReference>
<feature type="region of interest" description="Disordered" evidence="1">
    <location>
        <begin position="47"/>
        <end position="72"/>
    </location>
</feature>
<dbReference type="OrthoDB" id="62560at2759"/>
<evidence type="ECO:0000313" key="4">
    <source>
        <dbReference type="Proteomes" id="UP001140094"/>
    </source>
</evidence>
<dbReference type="GO" id="GO:0008193">
    <property type="term" value="F:tRNA guanylyltransferase activity"/>
    <property type="evidence" value="ECO:0007669"/>
    <property type="project" value="UniProtKB-EC"/>
</dbReference>
<proteinExistence type="predicted"/>
<dbReference type="InterPro" id="IPR025845">
    <property type="entry name" value="Thg1_C_dom"/>
</dbReference>
<gene>
    <name evidence="3" type="primary">THG1L</name>
    <name evidence="3" type="ORF">H4R20_007010</name>
</gene>
<sequence>MYPSDRIMRDYLCWRQADCHINNMYNTCFWMLVQKGGMTEKEAEKRLKVSKRATQKDPGASHVRRRAGADGGTLSRDKNELLFSEYGINYNAIEDIFKKGSVVIRDRELIDVVDKAGKSSKRSRGVVRTLHCDIIKDAFWNSHPEILRGKLTGAQRKEERARQREVELAAEASAAAAISKDAER</sequence>
<name>A0A9W8HUQ6_9FUNG</name>
<dbReference type="EC" id="2.7.7.79" evidence="3"/>
<protein>
    <submittedName>
        <fullName evidence="3">tRNA-histidine guanylyltransferase 1-like</fullName>
        <ecNumber evidence="3">2.7.7.79</ecNumber>
    </submittedName>
</protein>
<evidence type="ECO:0000259" key="2">
    <source>
        <dbReference type="Pfam" id="PF14413"/>
    </source>
</evidence>
<dbReference type="Proteomes" id="UP001140094">
    <property type="component" value="Unassembled WGS sequence"/>
</dbReference>
<reference evidence="3" key="1">
    <citation type="submission" date="2022-07" db="EMBL/GenBank/DDBJ databases">
        <title>Phylogenomic reconstructions and comparative analyses of Kickxellomycotina fungi.</title>
        <authorList>
            <person name="Reynolds N.K."/>
            <person name="Stajich J.E."/>
            <person name="Barry K."/>
            <person name="Grigoriev I.V."/>
            <person name="Crous P."/>
            <person name="Smith M.E."/>
        </authorList>
    </citation>
    <scope>NUCLEOTIDE SEQUENCE</scope>
    <source>
        <strain evidence="3">NRRL 1565</strain>
    </source>
</reference>